<accession>A0A176VWZ4</accession>
<dbReference type="PROSITE" id="PS50821">
    <property type="entry name" value="PAZ"/>
    <property type="match status" value="1"/>
</dbReference>
<evidence type="ECO:0000256" key="8">
    <source>
        <dbReference type="ARBA" id="ARBA00022842"/>
    </source>
</evidence>
<comment type="cofactor">
    <cofactor evidence="2">
        <name>Mg(2+)</name>
        <dbReference type="ChEBI" id="CHEBI:18420"/>
    </cofactor>
</comment>
<keyword evidence="7" id="KW-0378">Hydrolase</keyword>
<keyword evidence="6" id="KW-0255">Endonuclease</keyword>
<dbReference type="PANTHER" id="PTHR14950:SF73">
    <property type="entry name" value="MINIMAL DICER"/>
    <property type="match status" value="1"/>
</dbReference>
<dbReference type="Gene3D" id="1.10.1520.10">
    <property type="entry name" value="Ribonuclease III domain"/>
    <property type="match status" value="2"/>
</dbReference>
<evidence type="ECO:0000259" key="10">
    <source>
        <dbReference type="PROSITE" id="PS50142"/>
    </source>
</evidence>
<evidence type="ECO:0008006" key="14">
    <source>
        <dbReference type="Google" id="ProtNLM"/>
    </source>
</evidence>
<evidence type="ECO:0000256" key="4">
    <source>
        <dbReference type="ARBA" id="ARBA00022723"/>
    </source>
</evidence>
<keyword evidence="8" id="KW-0460">Magnesium</keyword>
<dbReference type="GO" id="GO:0046872">
    <property type="term" value="F:metal ion binding"/>
    <property type="evidence" value="ECO:0007669"/>
    <property type="project" value="UniProtKB-KW"/>
</dbReference>
<dbReference type="Gene3D" id="2.170.260.10">
    <property type="entry name" value="paz domain"/>
    <property type="match status" value="1"/>
</dbReference>
<dbReference type="GO" id="GO:0030422">
    <property type="term" value="P:siRNA processing"/>
    <property type="evidence" value="ECO:0007669"/>
    <property type="project" value="TreeGrafter"/>
</dbReference>
<gene>
    <name evidence="12" type="ORF">AXG93_4620s1540</name>
</gene>
<name>A0A176VWZ4_MARPO</name>
<evidence type="ECO:0000256" key="6">
    <source>
        <dbReference type="ARBA" id="ARBA00022759"/>
    </source>
</evidence>
<dbReference type="InterPro" id="IPR003100">
    <property type="entry name" value="PAZ_dom"/>
</dbReference>
<dbReference type="SUPFAM" id="SSF69065">
    <property type="entry name" value="RNase III domain-like"/>
    <property type="match status" value="2"/>
</dbReference>
<evidence type="ECO:0000256" key="7">
    <source>
        <dbReference type="ARBA" id="ARBA00022801"/>
    </source>
</evidence>
<dbReference type="PANTHER" id="PTHR14950">
    <property type="entry name" value="DICER-RELATED"/>
    <property type="match status" value="1"/>
</dbReference>
<evidence type="ECO:0000256" key="9">
    <source>
        <dbReference type="ARBA" id="ARBA00022884"/>
    </source>
</evidence>
<comment type="cofactor">
    <cofactor evidence="1">
        <name>Mn(2+)</name>
        <dbReference type="ChEBI" id="CHEBI:29035"/>
    </cofactor>
</comment>
<feature type="domain" description="RNase III" evidence="10">
    <location>
        <begin position="382"/>
        <end position="468"/>
    </location>
</feature>
<keyword evidence="13" id="KW-1185">Reference proteome</keyword>
<dbReference type="CDD" id="cd00593">
    <property type="entry name" value="RIBOc"/>
    <property type="match status" value="2"/>
</dbReference>
<comment type="caution">
    <text evidence="12">The sequence shown here is derived from an EMBL/GenBank/DDBJ whole genome shotgun (WGS) entry which is preliminary data.</text>
</comment>
<evidence type="ECO:0000259" key="11">
    <source>
        <dbReference type="PROSITE" id="PS50821"/>
    </source>
</evidence>
<feature type="domain" description="PAZ" evidence="11">
    <location>
        <begin position="213"/>
        <end position="338"/>
    </location>
</feature>
<keyword evidence="4" id="KW-0479">Metal-binding</keyword>
<feature type="domain" description="RNase III" evidence="10">
    <location>
        <begin position="512"/>
        <end position="656"/>
    </location>
</feature>
<sequence length="825" mass="91901">MFWDLESPSDRVANCLPPGPKIKYTSKDVPWPLPVRHYERSYAGVVSTRSTLDPLGNFKFFVYSIRFSVVDIGSDPNQNLASDFALITAEGLDAEVAQMSVNLYLPSQACVVANTKACGTIALTADQLDLTKRFNAWLFNVVLGKPPFPAGSTPKYIDSPKGYYILPLMDKIEHVVDFDWTVVESALISGMIYRKKVKFFGGFAKLEAADIDCDVTDLEAGQLILRNGRFSEGDLDDAMITCAHNGMPCYVTAISEHLNGWSCFPSSDNIRSLSYADYYASKCEYQLRFKDQPFLKGCRLLRASNYLKRQEPDAAKGKDLPKSNERLELPPEICSLHLGIKGRLCRGAMRLPSVLYSLEMALLAAELRDRIGLPISCFKVLEALTSRACQGDVSYEALELLGDSILKFTGCTFLFLKDILQTQDQLGATLYELVRNKTLFYCAVVRDLPRTLADIVEALIGAYLMNSGLDVALKAMAWLSVPIKFPPTLPQAIISNLFAEASSLDLYKLIDVDRLERKLGYVFKNKCLLAGALNYDSQKSTCSLLFQRLEFLGDGIFDFVITRHLVGTYQELDEGKLSELKQAIRNNENLAAVAVRHRLHPYLWQVSPSLKKSIAEFVSSYISEGGKAFGLSNVCAPRALGDLLQTIASVVFLDSGFDIELVWKIVRPLLEPLATPLTVTLHPIKQLETLCLQRGWNLSIHVNCTEGFVQAQVIINELVMGNSQSEDKKVARRLAATMKCEDSGWSEGMISETEIEKRPGLLLETVVLEVEFTSKQPTTLPTTRNDQKERISELNASNRDKTLRMFGQFGTVLADLGPLPPKVWK</sequence>
<dbReference type="EMBL" id="LVLJ01002341">
    <property type="protein sequence ID" value="OAE25339.1"/>
    <property type="molecule type" value="Genomic_DNA"/>
</dbReference>
<dbReference type="Proteomes" id="UP000077202">
    <property type="component" value="Unassembled WGS sequence"/>
</dbReference>
<dbReference type="GO" id="GO:0000166">
    <property type="term" value="F:nucleotide binding"/>
    <property type="evidence" value="ECO:0007669"/>
    <property type="project" value="UniProtKB-KW"/>
</dbReference>
<keyword evidence="5" id="KW-0547">Nucleotide-binding</keyword>
<dbReference type="FunFam" id="1.10.1520.10:FF:000004">
    <property type="entry name" value="Endoribonuclease dicer-like 1"/>
    <property type="match status" value="1"/>
</dbReference>
<proteinExistence type="predicted"/>
<organism evidence="12 13">
    <name type="scientific">Marchantia polymorpha subsp. ruderalis</name>
    <dbReference type="NCBI Taxonomy" id="1480154"/>
    <lineage>
        <taxon>Eukaryota</taxon>
        <taxon>Viridiplantae</taxon>
        <taxon>Streptophyta</taxon>
        <taxon>Embryophyta</taxon>
        <taxon>Marchantiophyta</taxon>
        <taxon>Marchantiopsida</taxon>
        <taxon>Marchantiidae</taxon>
        <taxon>Marchantiales</taxon>
        <taxon>Marchantiaceae</taxon>
        <taxon>Marchantia</taxon>
    </lineage>
</organism>
<evidence type="ECO:0000313" key="13">
    <source>
        <dbReference type="Proteomes" id="UP000077202"/>
    </source>
</evidence>
<dbReference type="GO" id="GO:0004525">
    <property type="term" value="F:ribonuclease III activity"/>
    <property type="evidence" value="ECO:0007669"/>
    <property type="project" value="InterPro"/>
</dbReference>
<dbReference type="AlphaFoldDB" id="A0A176VWZ4"/>
<keyword evidence="9" id="KW-0694">RNA-binding</keyword>
<reference evidence="12" key="1">
    <citation type="submission" date="2016-03" db="EMBL/GenBank/DDBJ databases">
        <title>Mechanisms controlling the formation of the plant cell surface in tip-growing cells are functionally conserved among land plants.</title>
        <authorList>
            <person name="Honkanen S."/>
            <person name="Jones V.A."/>
            <person name="Morieri G."/>
            <person name="Champion C."/>
            <person name="Hetherington A.J."/>
            <person name="Kelly S."/>
            <person name="Saint-Marcoux D."/>
            <person name="Proust H."/>
            <person name="Prescott H."/>
            <person name="Dolan L."/>
        </authorList>
    </citation>
    <scope>NUCLEOTIDE SEQUENCE [LARGE SCALE GENOMIC DNA]</scope>
    <source>
        <tissue evidence="12">Whole gametophyte</tissue>
    </source>
</reference>
<dbReference type="InterPro" id="IPR000999">
    <property type="entry name" value="RNase_III_dom"/>
</dbReference>
<dbReference type="Pfam" id="PF02170">
    <property type="entry name" value="PAZ"/>
    <property type="match status" value="1"/>
</dbReference>
<dbReference type="PROSITE" id="PS00517">
    <property type="entry name" value="RNASE_3_1"/>
    <property type="match status" value="1"/>
</dbReference>
<evidence type="ECO:0000256" key="2">
    <source>
        <dbReference type="ARBA" id="ARBA00001946"/>
    </source>
</evidence>
<evidence type="ECO:0000256" key="3">
    <source>
        <dbReference type="ARBA" id="ARBA00022722"/>
    </source>
</evidence>
<dbReference type="PROSITE" id="PS50142">
    <property type="entry name" value="RNASE_3_2"/>
    <property type="match status" value="2"/>
</dbReference>
<dbReference type="SMART" id="SM00949">
    <property type="entry name" value="PAZ"/>
    <property type="match status" value="1"/>
</dbReference>
<dbReference type="InterPro" id="IPR036389">
    <property type="entry name" value="RNase_III_sf"/>
</dbReference>
<dbReference type="GO" id="GO:0005634">
    <property type="term" value="C:nucleus"/>
    <property type="evidence" value="ECO:0007669"/>
    <property type="project" value="TreeGrafter"/>
</dbReference>
<dbReference type="Pfam" id="PF00636">
    <property type="entry name" value="Ribonuclease_3"/>
    <property type="match status" value="1"/>
</dbReference>
<dbReference type="SMART" id="SM00535">
    <property type="entry name" value="RIBOc"/>
    <property type="match status" value="2"/>
</dbReference>
<evidence type="ECO:0000256" key="5">
    <source>
        <dbReference type="ARBA" id="ARBA00022741"/>
    </source>
</evidence>
<protein>
    <recommendedName>
        <fullName evidence="14">RNase III domain-containing protein</fullName>
    </recommendedName>
</protein>
<dbReference type="GO" id="GO:0003723">
    <property type="term" value="F:RNA binding"/>
    <property type="evidence" value="ECO:0007669"/>
    <property type="project" value="UniProtKB-KW"/>
</dbReference>
<evidence type="ECO:0000313" key="12">
    <source>
        <dbReference type="EMBL" id="OAE25339.1"/>
    </source>
</evidence>
<keyword evidence="3" id="KW-0540">Nuclease</keyword>
<evidence type="ECO:0000256" key="1">
    <source>
        <dbReference type="ARBA" id="ARBA00001936"/>
    </source>
</evidence>
<dbReference type="GO" id="GO:0005737">
    <property type="term" value="C:cytoplasm"/>
    <property type="evidence" value="ECO:0007669"/>
    <property type="project" value="TreeGrafter"/>
</dbReference>